<keyword evidence="2" id="KW-1185">Reference proteome</keyword>
<accession>A0A9P6CFN9</accession>
<evidence type="ECO:0000313" key="2">
    <source>
        <dbReference type="Proteomes" id="UP000807353"/>
    </source>
</evidence>
<comment type="caution">
    <text evidence="1">The sequence shown here is derived from an EMBL/GenBank/DDBJ whole genome shotgun (WGS) entry which is preliminary data.</text>
</comment>
<reference evidence="1" key="1">
    <citation type="submission" date="2020-11" db="EMBL/GenBank/DDBJ databases">
        <authorList>
            <consortium name="DOE Joint Genome Institute"/>
            <person name="Ahrendt S."/>
            <person name="Riley R."/>
            <person name="Andreopoulos W."/>
            <person name="Labutti K."/>
            <person name="Pangilinan J."/>
            <person name="Ruiz-Duenas F.J."/>
            <person name="Barrasa J.M."/>
            <person name="Sanchez-Garcia M."/>
            <person name="Camarero S."/>
            <person name="Miyauchi S."/>
            <person name="Serrano A."/>
            <person name="Linde D."/>
            <person name="Babiker R."/>
            <person name="Drula E."/>
            <person name="Ayuso-Fernandez I."/>
            <person name="Pacheco R."/>
            <person name="Padilla G."/>
            <person name="Ferreira P."/>
            <person name="Barriuso J."/>
            <person name="Kellner H."/>
            <person name="Castanera R."/>
            <person name="Alfaro M."/>
            <person name="Ramirez L."/>
            <person name="Pisabarro A.G."/>
            <person name="Kuo A."/>
            <person name="Tritt A."/>
            <person name="Lipzen A."/>
            <person name="He G."/>
            <person name="Yan M."/>
            <person name="Ng V."/>
            <person name="Cullen D."/>
            <person name="Martin F."/>
            <person name="Rosso M.-N."/>
            <person name="Henrissat B."/>
            <person name="Hibbett D."/>
            <person name="Martinez A.T."/>
            <person name="Grigoriev I.V."/>
        </authorList>
    </citation>
    <scope>NUCLEOTIDE SEQUENCE</scope>
    <source>
        <strain evidence="1">CBS 247.69</strain>
    </source>
</reference>
<proteinExistence type="predicted"/>
<protein>
    <submittedName>
        <fullName evidence="1">Uncharacterized protein</fullName>
    </submittedName>
</protein>
<dbReference type="AlphaFoldDB" id="A0A9P6CFN9"/>
<evidence type="ECO:0000313" key="1">
    <source>
        <dbReference type="EMBL" id="KAF9459189.1"/>
    </source>
</evidence>
<dbReference type="OrthoDB" id="3001418at2759"/>
<sequence>MSKNRHLRDLNSLSPSIFDNTSFSGSTSTWTSSGNTIQGIGSLTGKAIKALGHVTLRGLDRVIMYPRIRSILSKFPHTDAQAAKIDGIEEIYDIVLELSSPEFYSGSIRRAALNVLLRQINRGHTHKLEKALHHDSAELEVFLRLLEECSKMPEINDVIINNFPFGSSFPAILLPKTTIQFMCRIAQKSERGCRAVLNVGYYRLLISVGEENLPMSDLAEVYRTVLSISTRPGVQFQTSRVEAIHFLARSLSPLRPRFIKTLELWDASDLKSLVGMVLENTTPHGNLLLSDVMLSTLALLRHIGVNSAEGKRKMFEAGYLDIALHLERLQHPIREYMDEFEVVLNILRLNFCPPYTEGERNQAVDVFLFQLANDHQYLFQSLVSWTTTEIEELLRTLVDKLRVIIISESREMYNNVAPHLVTFIAKNALYDPKICEAIIGAGLLNTLCSQDEENDSMKSLIIDILFV</sequence>
<organism evidence="1 2">
    <name type="scientific">Collybia nuda</name>
    <dbReference type="NCBI Taxonomy" id="64659"/>
    <lineage>
        <taxon>Eukaryota</taxon>
        <taxon>Fungi</taxon>
        <taxon>Dikarya</taxon>
        <taxon>Basidiomycota</taxon>
        <taxon>Agaricomycotina</taxon>
        <taxon>Agaricomycetes</taxon>
        <taxon>Agaricomycetidae</taxon>
        <taxon>Agaricales</taxon>
        <taxon>Tricholomatineae</taxon>
        <taxon>Clitocybaceae</taxon>
        <taxon>Collybia</taxon>
    </lineage>
</organism>
<name>A0A9P6CFN9_9AGAR</name>
<dbReference type="EMBL" id="MU150322">
    <property type="protein sequence ID" value="KAF9459189.1"/>
    <property type="molecule type" value="Genomic_DNA"/>
</dbReference>
<gene>
    <name evidence="1" type="ORF">BDZ94DRAFT_1312647</name>
</gene>
<dbReference type="Proteomes" id="UP000807353">
    <property type="component" value="Unassembled WGS sequence"/>
</dbReference>